<dbReference type="KEGG" id="ndv:NDEV_0489"/>
<dbReference type="AlphaFoldDB" id="A0A128A1M0"/>
<organism evidence="1 2">
    <name type="scientific">Nitrosotalea devaniterrae</name>
    <dbReference type="NCBI Taxonomy" id="1078905"/>
    <lineage>
        <taxon>Archaea</taxon>
        <taxon>Nitrososphaerota</taxon>
        <taxon>Nitrososphaeria</taxon>
        <taxon>Nitrosotaleales</taxon>
        <taxon>Nitrosotaleaceae</taxon>
        <taxon>Nitrosotalea</taxon>
    </lineage>
</organism>
<gene>
    <name evidence="1" type="ORF">NDEV_0489</name>
</gene>
<sequence length="40" mass="4475">MVDKIKYYFYPEIIGTTVFTVICAAAENMSPENGTISIIM</sequence>
<keyword evidence="2" id="KW-1185">Reference proteome</keyword>
<accession>A0A128A1M0</accession>
<dbReference type="EMBL" id="LN890280">
    <property type="protein sequence ID" value="CUR51254.1"/>
    <property type="molecule type" value="Genomic_DNA"/>
</dbReference>
<protein>
    <submittedName>
        <fullName evidence="1">Uncharacterized protein</fullName>
    </submittedName>
</protein>
<evidence type="ECO:0000313" key="1">
    <source>
        <dbReference type="EMBL" id="CUR51254.1"/>
    </source>
</evidence>
<dbReference type="Proteomes" id="UP000196239">
    <property type="component" value="Chromosome 1"/>
</dbReference>
<name>A0A128A1M0_9ARCH</name>
<reference evidence="2" key="1">
    <citation type="submission" date="2015-10" db="EMBL/GenBank/DDBJ databases">
        <authorList>
            <person name="Lehtovirta-Morley L.E."/>
            <person name="Vieille C."/>
        </authorList>
    </citation>
    <scope>NUCLEOTIDE SEQUENCE [LARGE SCALE GENOMIC DNA]</scope>
</reference>
<proteinExistence type="predicted"/>
<evidence type="ECO:0000313" key="2">
    <source>
        <dbReference type="Proteomes" id="UP000196239"/>
    </source>
</evidence>